<feature type="transmembrane region" description="Helical" evidence="1">
    <location>
        <begin position="143"/>
        <end position="167"/>
    </location>
</feature>
<dbReference type="STRING" id="3476.A0A2P5CJX2"/>
<dbReference type="OrthoDB" id="1194040at2759"/>
<dbReference type="AlphaFoldDB" id="A0A2P5CJX2"/>
<proteinExistence type="predicted"/>
<evidence type="ECO:0000256" key="1">
    <source>
        <dbReference type="SAM" id="Phobius"/>
    </source>
</evidence>
<keyword evidence="1" id="KW-1133">Transmembrane helix</keyword>
<keyword evidence="1" id="KW-0472">Membrane</keyword>
<protein>
    <submittedName>
        <fullName evidence="2">Uncharacterized protein</fullName>
    </submittedName>
</protein>
<dbReference type="Proteomes" id="UP000237105">
    <property type="component" value="Unassembled WGS sequence"/>
</dbReference>
<dbReference type="InterPro" id="IPR004158">
    <property type="entry name" value="DUF247_pln"/>
</dbReference>
<organism evidence="2 3">
    <name type="scientific">Parasponia andersonii</name>
    <name type="common">Sponia andersonii</name>
    <dbReference type="NCBI Taxonomy" id="3476"/>
    <lineage>
        <taxon>Eukaryota</taxon>
        <taxon>Viridiplantae</taxon>
        <taxon>Streptophyta</taxon>
        <taxon>Embryophyta</taxon>
        <taxon>Tracheophyta</taxon>
        <taxon>Spermatophyta</taxon>
        <taxon>Magnoliopsida</taxon>
        <taxon>eudicotyledons</taxon>
        <taxon>Gunneridae</taxon>
        <taxon>Pentapetalae</taxon>
        <taxon>rosids</taxon>
        <taxon>fabids</taxon>
        <taxon>Rosales</taxon>
        <taxon>Cannabaceae</taxon>
        <taxon>Parasponia</taxon>
    </lineage>
</organism>
<dbReference type="PANTHER" id="PTHR31170">
    <property type="entry name" value="BNAC04G53230D PROTEIN"/>
    <property type="match status" value="1"/>
</dbReference>
<dbReference type="Pfam" id="PF03140">
    <property type="entry name" value="DUF247"/>
    <property type="match status" value="1"/>
</dbReference>
<gene>
    <name evidence="2" type="ORF">PanWU01x14_147250</name>
</gene>
<dbReference type="PANTHER" id="PTHR31170:SF17">
    <property type="match status" value="1"/>
</dbReference>
<keyword evidence="1" id="KW-0812">Transmembrane</keyword>
<keyword evidence="3" id="KW-1185">Reference proteome</keyword>
<accession>A0A2P5CJX2</accession>
<evidence type="ECO:0000313" key="3">
    <source>
        <dbReference type="Proteomes" id="UP000237105"/>
    </source>
</evidence>
<evidence type="ECO:0000313" key="2">
    <source>
        <dbReference type="EMBL" id="PON61348.1"/>
    </source>
</evidence>
<name>A0A2P5CJX2_PARAD</name>
<dbReference type="EMBL" id="JXTB01000122">
    <property type="protein sequence ID" value="PON61348.1"/>
    <property type="molecule type" value="Genomic_DNA"/>
</dbReference>
<comment type="caution">
    <text evidence="2">The sequence shown here is derived from an EMBL/GenBank/DDBJ whole genome shotgun (WGS) entry which is preliminary data.</text>
</comment>
<reference evidence="3" key="1">
    <citation type="submission" date="2016-06" db="EMBL/GenBank/DDBJ databases">
        <title>Parallel loss of symbiosis genes in relatives of nitrogen-fixing non-legume Parasponia.</title>
        <authorList>
            <person name="Van Velzen R."/>
            <person name="Holmer R."/>
            <person name="Bu F."/>
            <person name="Rutten L."/>
            <person name="Van Zeijl A."/>
            <person name="Liu W."/>
            <person name="Santuari L."/>
            <person name="Cao Q."/>
            <person name="Sharma T."/>
            <person name="Shen D."/>
            <person name="Roswanjaya Y."/>
            <person name="Wardhani T."/>
            <person name="Kalhor M.S."/>
            <person name="Jansen J."/>
            <person name="Van den Hoogen J."/>
            <person name="Gungor B."/>
            <person name="Hartog M."/>
            <person name="Hontelez J."/>
            <person name="Verver J."/>
            <person name="Yang W.-C."/>
            <person name="Schijlen E."/>
            <person name="Repin R."/>
            <person name="Schilthuizen M."/>
            <person name="Schranz E."/>
            <person name="Heidstra R."/>
            <person name="Miyata K."/>
            <person name="Fedorova E."/>
            <person name="Kohlen W."/>
            <person name="Bisseling T."/>
            <person name="Smit S."/>
            <person name="Geurts R."/>
        </authorList>
    </citation>
    <scope>NUCLEOTIDE SEQUENCE [LARGE SCALE GENOMIC DNA]</scope>
    <source>
        <strain evidence="3">cv. WU1-14</strain>
    </source>
</reference>
<sequence>MASATSLTDSGINFRMNSGSTSLLDIRFCKKEGIQETTETVFRNLISLEQCCPNYEPIVTSYIVLLDNLIDTNTNIQILEKSNAIINWLSIEDAAGLFSKLYFDIFFKVNYYHKLTTEVNEYCRRCWPKNRRVLTRDYFKHPWALISVIAASVAHILTFLQTLFAIIKG</sequence>